<evidence type="ECO:0000259" key="2">
    <source>
        <dbReference type="Pfam" id="PF07885"/>
    </source>
</evidence>
<dbReference type="EMBL" id="JBHTMV010000001">
    <property type="protein sequence ID" value="MFD1292380.1"/>
    <property type="molecule type" value="Genomic_DNA"/>
</dbReference>
<keyword evidence="1" id="KW-0472">Membrane</keyword>
<evidence type="ECO:0000313" key="3">
    <source>
        <dbReference type="EMBL" id="MFD1292380.1"/>
    </source>
</evidence>
<gene>
    <name evidence="3" type="ORF">ACFQ5N_00915</name>
</gene>
<feature type="domain" description="Potassium channel" evidence="2">
    <location>
        <begin position="158"/>
        <end position="208"/>
    </location>
</feature>
<evidence type="ECO:0000313" key="4">
    <source>
        <dbReference type="Proteomes" id="UP001597241"/>
    </source>
</evidence>
<proteinExistence type="predicted"/>
<keyword evidence="4" id="KW-1185">Reference proteome</keyword>
<dbReference type="Proteomes" id="UP001597241">
    <property type="component" value="Unassembled WGS sequence"/>
</dbReference>
<comment type="caution">
    <text evidence="3">The sequence shown here is derived from an EMBL/GenBank/DDBJ whole genome shotgun (WGS) entry which is preliminary data.</text>
</comment>
<sequence>MMDNLFLNRYKIFFFSQIAVLFGSLLFPSIFINDLVSTILFQINLLAGILLLSKKKKLMWFSISVLIITTVILTSNIIKNENGLMFNFIKMSAYFLFYALVTVELIKQVWKSSVVNGNVIIGLISGYISVGLLGFFICISIEMISPGSFLGFTEGGTLTENAMYYSYITLLTIGYGDLLPVSSAAKNAAILIGLTGQIYLVVITAIVIGKYIGQAKIVNKDQ</sequence>
<feature type="transmembrane region" description="Helical" evidence="1">
    <location>
        <begin position="35"/>
        <end position="52"/>
    </location>
</feature>
<name>A0ABW3WJZ5_9FLAO</name>
<dbReference type="SUPFAM" id="SSF81324">
    <property type="entry name" value="Voltage-gated potassium channels"/>
    <property type="match status" value="1"/>
</dbReference>
<accession>A0ABW3WJZ5</accession>
<feature type="transmembrane region" description="Helical" evidence="1">
    <location>
        <begin position="12"/>
        <end position="29"/>
    </location>
</feature>
<dbReference type="Gene3D" id="1.10.287.70">
    <property type="match status" value="1"/>
</dbReference>
<evidence type="ECO:0000256" key="1">
    <source>
        <dbReference type="SAM" id="Phobius"/>
    </source>
</evidence>
<reference evidence="4" key="1">
    <citation type="journal article" date="2019" name="Int. J. Syst. Evol. Microbiol.">
        <title>The Global Catalogue of Microorganisms (GCM) 10K type strain sequencing project: providing services to taxonomists for standard genome sequencing and annotation.</title>
        <authorList>
            <consortium name="The Broad Institute Genomics Platform"/>
            <consortium name="The Broad Institute Genome Sequencing Center for Infectious Disease"/>
            <person name="Wu L."/>
            <person name="Ma J."/>
        </authorList>
    </citation>
    <scope>NUCLEOTIDE SEQUENCE [LARGE SCALE GENOMIC DNA]</scope>
    <source>
        <strain evidence="4">CCUG 62221</strain>
    </source>
</reference>
<feature type="transmembrane region" description="Helical" evidence="1">
    <location>
        <begin position="118"/>
        <end position="144"/>
    </location>
</feature>
<feature type="transmembrane region" description="Helical" evidence="1">
    <location>
        <begin position="84"/>
        <end position="106"/>
    </location>
</feature>
<feature type="transmembrane region" description="Helical" evidence="1">
    <location>
        <begin position="188"/>
        <end position="212"/>
    </location>
</feature>
<feature type="transmembrane region" description="Helical" evidence="1">
    <location>
        <begin position="59"/>
        <end position="78"/>
    </location>
</feature>
<dbReference type="Pfam" id="PF07885">
    <property type="entry name" value="Ion_trans_2"/>
    <property type="match status" value="1"/>
</dbReference>
<organism evidence="3 4">
    <name type="scientific">Lutibacter holmesii</name>
    <dbReference type="NCBI Taxonomy" id="1137985"/>
    <lineage>
        <taxon>Bacteria</taxon>
        <taxon>Pseudomonadati</taxon>
        <taxon>Bacteroidota</taxon>
        <taxon>Flavobacteriia</taxon>
        <taxon>Flavobacteriales</taxon>
        <taxon>Flavobacteriaceae</taxon>
        <taxon>Lutibacter</taxon>
    </lineage>
</organism>
<protein>
    <submittedName>
        <fullName evidence="3">Ion channel</fullName>
    </submittedName>
</protein>
<keyword evidence="1" id="KW-0812">Transmembrane</keyword>
<dbReference type="InterPro" id="IPR013099">
    <property type="entry name" value="K_chnl_dom"/>
</dbReference>
<keyword evidence="1" id="KW-1133">Transmembrane helix</keyword>
<feature type="transmembrane region" description="Helical" evidence="1">
    <location>
        <begin position="164"/>
        <end position="181"/>
    </location>
</feature>